<evidence type="ECO:0000256" key="1">
    <source>
        <dbReference type="ARBA" id="ARBA00023015"/>
    </source>
</evidence>
<dbReference type="PROSITE" id="PS01124">
    <property type="entry name" value="HTH_ARAC_FAMILY_2"/>
    <property type="match status" value="1"/>
</dbReference>
<dbReference type="Proteomes" id="UP001147830">
    <property type="component" value="Unassembled WGS sequence"/>
</dbReference>
<dbReference type="InterPro" id="IPR020449">
    <property type="entry name" value="Tscrpt_reg_AraC-type_HTH"/>
</dbReference>
<evidence type="ECO:0000256" key="2">
    <source>
        <dbReference type="ARBA" id="ARBA00023125"/>
    </source>
</evidence>
<evidence type="ECO:0000313" key="6">
    <source>
        <dbReference type="Proteomes" id="UP001147830"/>
    </source>
</evidence>
<protein>
    <submittedName>
        <fullName evidence="5">AraC family transcriptional regulator</fullName>
    </submittedName>
</protein>
<dbReference type="GO" id="GO:0003700">
    <property type="term" value="F:DNA-binding transcription factor activity"/>
    <property type="evidence" value="ECO:0007669"/>
    <property type="project" value="InterPro"/>
</dbReference>
<proteinExistence type="predicted"/>
<name>A0A9X2WD84_9GAMM</name>
<dbReference type="PRINTS" id="PR00032">
    <property type="entry name" value="HTHARAC"/>
</dbReference>
<dbReference type="SMART" id="SM00342">
    <property type="entry name" value="HTH_ARAC"/>
    <property type="match status" value="1"/>
</dbReference>
<feature type="domain" description="HTH araC/xylS-type" evidence="4">
    <location>
        <begin position="243"/>
        <end position="339"/>
    </location>
</feature>
<keyword evidence="2" id="KW-0238">DNA-binding</keyword>
<dbReference type="AlphaFoldDB" id="A0A9X2WD84"/>
<dbReference type="InterPro" id="IPR009057">
    <property type="entry name" value="Homeodomain-like_sf"/>
</dbReference>
<comment type="caution">
    <text evidence="5">The sequence shown here is derived from an EMBL/GenBank/DDBJ whole genome shotgun (WGS) entry which is preliminary data.</text>
</comment>
<dbReference type="InterPro" id="IPR018060">
    <property type="entry name" value="HTH_AraC"/>
</dbReference>
<sequence length="339" mass="38177">MSQLQQQAIYPAAELFLLKQFMRREGIAPAQALLGTGLDEAQLSRADSLVSSEQFDRIYRNLYRLAARADFGLALGQALNLSRWGLLSAALFSSKTLGDALATANQLRVLLRSRFTLSAAMREGGYDIEVRKREGMEYPLNSVFAHEMLFASLQVQIAQLLGADFRFSEVRLNYPPPSHTAEYSRYFSCKVLFNAPVSGFRIERDTMHQPLPLANPAAKQQAMLVAEAELKRVLQVQKGDIGWQVRALIQGSEQRLALDDVAAGLNLSPRTLRRKLQEAGLTFRQISDEELLKKSMLLLDDQQQKVSSVAVACGFKDLLSFREAFKRWSGMTPQEYRRR</sequence>
<dbReference type="GO" id="GO:0005829">
    <property type="term" value="C:cytosol"/>
    <property type="evidence" value="ECO:0007669"/>
    <property type="project" value="TreeGrafter"/>
</dbReference>
<keyword evidence="1" id="KW-0805">Transcription regulation</keyword>
<dbReference type="RefSeq" id="WP_260975185.1">
    <property type="nucleotide sequence ID" value="NZ_JAOANI010000012.1"/>
</dbReference>
<keyword evidence="6" id="KW-1185">Reference proteome</keyword>
<dbReference type="EMBL" id="JAOANI010000012">
    <property type="protein sequence ID" value="MCT7358266.1"/>
    <property type="molecule type" value="Genomic_DNA"/>
</dbReference>
<evidence type="ECO:0000259" key="4">
    <source>
        <dbReference type="PROSITE" id="PS01124"/>
    </source>
</evidence>
<dbReference type="PANTHER" id="PTHR47894">
    <property type="entry name" value="HTH-TYPE TRANSCRIPTIONAL REGULATOR GADX"/>
    <property type="match status" value="1"/>
</dbReference>
<reference evidence="5" key="2">
    <citation type="submission" date="2022-08" db="EMBL/GenBank/DDBJ databases">
        <authorList>
            <person name="Dong C."/>
        </authorList>
    </citation>
    <scope>NUCLEOTIDE SEQUENCE</scope>
    <source>
        <strain evidence="5">59MF3M-4</strain>
    </source>
</reference>
<reference evidence="5" key="1">
    <citation type="journal article" date="2022" name="Front. Microbiol.">
        <title>Genome-based taxonomic rearrangement of Oceanobacter-related bacteria including the description of Thalassolituus hydrocarbonoclasticus sp. nov. and Thalassolituus pacificus sp. nov. and emended description of the genus Thalassolituus.</title>
        <authorList>
            <person name="Dong C."/>
            <person name="Wei L."/>
            <person name="Wang J."/>
            <person name="Lai Q."/>
            <person name="Huang Z."/>
            <person name="Shao Z."/>
        </authorList>
    </citation>
    <scope>NUCLEOTIDE SEQUENCE</scope>
    <source>
        <strain evidence="5">59MF3M-4</strain>
    </source>
</reference>
<organism evidence="5 6">
    <name type="scientific">Thalassolituus pacificus</name>
    <dbReference type="NCBI Taxonomy" id="2975440"/>
    <lineage>
        <taxon>Bacteria</taxon>
        <taxon>Pseudomonadati</taxon>
        <taxon>Pseudomonadota</taxon>
        <taxon>Gammaproteobacteria</taxon>
        <taxon>Oceanospirillales</taxon>
        <taxon>Oceanospirillaceae</taxon>
        <taxon>Thalassolituus</taxon>
    </lineage>
</organism>
<dbReference type="InterPro" id="IPR032687">
    <property type="entry name" value="AraC-type_N"/>
</dbReference>
<dbReference type="SUPFAM" id="SSF46689">
    <property type="entry name" value="Homeodomain-like"/>
    <property type="match status" value="1"/>
</dbReference>
<dbReference type="PANTHER" id="PTHR47894:SF1">
    <property type="entry name" value="HTH-TYPE TRANSCRIPTIONAL REGULATOR VQSM"/>
    <property type="match status" value="1"/>
</dbReference>
<accession>A0A9X2WD84</accession>
<evidence type="ECO:0000313" key="5">
    <source>
        <dbReference type="EMBL" id="MCT7358266.1"/>
    </source>
</evidence>
<dbReference type="Gene3D" id="1.10.10.60">
    <property type="entry name" value="Homeodomain-like"/>
    <property type="match status" value="1"/>
</dbReference>
<dbReference type="Pfam" id="PF12625">
    <property type="entry name" value="Arabinose_bd"/>
    <property type="match status" value="1"/>
</dbReference>
<dbReference type="GO" id="GO:0000976">
    <property type="term" value="F:transcription cis-regulatory region binding"/>
    <property type="evidence" value="ECO:0007669"/>
    <property type="project" value="TreeGrafter"/>
</dbReference>
<keyword evidence="3" id="KW-0804">Transcription</keyword>
<gene>
    <name evidence="5" type="ORF">NYR02_04420</name>
</gene>
<dbReference type="Pfam" id="PF12833">
    <property type="entry name" value="HTH_18"/>
    <property type="match status" value="1"/>
</dbReference>
<evidence type="ECO:0000256" key="3">
    <source>
        <dbReference type="ARBA" id="ARBA00023163"/>
    </source>
</evidence>